<evidence type="ECO:0000313" key="2">
    <source>
        <dbReference type="EMBL" id="KAG8372223.1"/>
    </source>
</evidence>
<keyword evidence="3" id="KW-1185">Reference proteome</keyword>
<comment type="caution">
    <text evidence="2">The sequence shown here is derived from an EMBL/GenBank/DDBJ whole genome shotgun (WGS) entry which is preliminary data.</text>
</comment>
<sequence length="135" mass="15139">MNLNPTPDMNQFTSSNTSEWLPNTGATTHMTPNAQIVEFVAPYSGPNNVVVGNVTPTPQVPQPLPDKLDWALYFKFCITATTELARRKCYHFYARYGLLIMVITIDEPGLESDICVDDAHEENCNDNDVPFDLDK</sequence>
<protein>
    <submittedName>
        <fullName evidence="2">Uncharacterized protein</fullName>
    </submittedName>
</protein>
<evidence type="ECO:0000313" key="3">
    <source>
        <dbReference type="Proteomes" id="UP000826271"/>
    </source>
</evidence>
<dbReference type="EMBL" id="WHWC01000012">
    <property type="protein sequence ID" value="KAG8372223.1"/>
    <property type="molecule type" value="Genomic_DNA"/>
</dbReference>
<name>A0AAV6WP04_9LAMI</name>
<dbReference type="Proteomes" id="UP000826271">
    <property type="component" value="Unassembled WGS sequence"/>
</dbReference>
<reference evidence="2" key="1">
    <citation type="submission" date="2019-10" db="EMBL/GenBank/DDBJ databases">
        <authorList>
            <person name="Zhang R."/>
            <person name="Pan Y."/>
            <person name="Wang J."/>
            <person name="Ma R."/>
            <person name="Yu S."/>
        </authorList>
    </citation>
    <scope>NUCLEOTIDE SEQUENCE</scope>
    <source>
        <strain evidence="2">LA-IB0</strain>
        <tissue evidence="2">Leaf</tissue>
    </source>
</reference>
<organism evidence="2 3">
    <name type="scientific">Buddleja alternifolia</name>
    <dbReference type="NCBI Taxonomy" id="168488"/>
    <lineage>
        <taxon>Eukaryota</taxon>
        <taxon>Viridiplantae</taxon>
        <taxon>Streptophyta</taxon>
        <taxon>Embryophyta</taxon>
        <taxon>Tracheophyta</taxon>
        <taxon>Spermatophyta</taxon>
        <taxon>Magnoliopsida</taxon>
        <taxon>eudicotyledons</taxon>
        <taxon>Gunneridae</taxon>
        <taxon>Pentapetalae</taxon>
        <taxon>asterids</taxon>
        <taxon>lamiids</taxon>
        <taxon>Lamiales</taxon>
        <taxon>Scrophulariaceae</taxon>
        <taxon>Buddlejeae</taxon>
        <taxon>Buddleja</taxon>
    </lineage>
</organism>
<evidence type="ECO:0000256" key="1">
    <source>
        <dbReference type="SAM" id="MobiDB-lite"/>
    </source>
</evidence>
<proteinExistence type="predicted"/>
<feature type="region of interest" description="Disordered" evidence="1">
    <location>
        <begin position="1"/>
        <end position="21"/>
    </location>
</feature>
<gene>
    <name evidence="2" type="ORF">BUALT_Bualt12G0044200</name>
</gene>
<dbReference type="AlphaFoldDB" id="A0AAV6WP04"/>
<accession>A0AAV6WP04</accession>